<organism evidence="5 6">
    <name type="scientific">Parapedobacter pyrenivorans</name>
    <dbReference type="NCBI Taxonomy" id="1305674"/>
    <lineage>
        <taxon>Bacteria</taxon>
        <taxon>Pseudomonadati</taxon>
        <taxon>Bacteroidota</taxon>
        <taxon>Sphingobacteriia</taxon>
        <taxon>Sphingobacteriales</taxon>
        <taxon>Sphingobacteriaceae</taxon>
        <taxon>Parapedobacter</taxon>
    </lineage>
</organism>
<dbReference type="Pfam" id="PF00578">
    <property type="entry name" value="AhpC-TSA"/>
    <property type="match status" value="1"/>
</dbReference>
<evidence type="ECO:0000256" key="3">
    <source>
        <dbReference type="ARBA" id="ARBA00023284"/>
    </source>
</evidence>
<dbReference type="GO" id="GO:0016209">
    <property type="term" value="F:antioxidant activity"/>
    <property type="evidence" value="ECO:0007669"/>
    <property type="project" value="InterPro"/>
</dbReference>
<reference evidence="5" key="2">
    <citation type="submission" date="2020-09" db="EMBL/GenBank/DDBJ databases">
        <authorList>
            <person name="Sun Q."/>
            <person name="Zhou Y."/>
        </authorList>
    </citation>
    <scope>NUCLEOTIDE SEQUENCE</scope>
    <source>
        <strain evidence="5">CGMCC 1.12195</strain>
    </source>
</reference>
<evidence type="ECO:0000313" key="5">
    <source>
        <dbReference type="EMBL" id="GGH01938.1"/>
    </source>
</evidence>
<dbReference type="PANTHER" id="PTHR43640:SF1">
    <property type="entry name" value="THIOREDOXIN-DEPENDENT PEROXIREDOXIN"/>
    <property type="match status" value="1"/>
</dbReference>
<dbReference type="PROSITE" id="PS00194">
    <property type="entry name" value="THIOREDOXIN_1"/>
    <property type="match status" value="1"/>
</dbReference>
<sequence>MKTLRNLTGKVLFTAGLLMVVGLLAVRAQEKITDLQIGDAAPDFELLGIDGKTYSLADFADGKLLMVFFTSNHCPTSHGVEERLLALLDETDKKDLSFVAINPNHPDGLSIDELSFGIYNDGYEDMIRYAADRGFTFPYLYDGETQDVARAYGCLATPHVFIFDEQRKLRYKGRFDDSMYADASTVKSPDARNAVQALLTGGEVPVEVTQPMGCSTKWRSKKDGILERMAQWDKTPVDVAPIDTDQVAAVRANGSNNFRLINVWATWCVPCVDEFPILVSAARRFDWRNFDFITISVDHKDQKDAVKAFLEGEGAGLSDPGRKRVLEDGRTTNSYLFTGGNADELMKTLDDQWQGGVPYTVLVNPQGEVVWRNHGVVEEEEMLRQIVNVIGAHYVP</sequence>
<dbReference type="InterPro" id="IPR013740">
    <property type="entry name" value="Redoxin"/>
</dbReference>
<dbReference type="InterPro" id="IPR036249">
    <property type="entry name" value="Thioredoxin-like_sf"/>
</dbReference>
<dbReference type="RefSeq" id="WP_229738895.1">
    <property type="nucleotide sequence ID" value="NZ_BMER01000006.1"/>
</dbReference>
<dbReference type="AlphaFoldDB" id="A0A917MEX7"/>
<evidence type="ECO:0000313" key="6">
    <source>
        <dbReference type="Proteomes" id="UP000660862"/>
    </source>
</evidence>
<reference evidence="5" key="1">
    <citation type="journal article" date="2014" name="Int. J. Syst. Evol. Microbiol.">
        <title>Complete genome sequence of Corynebacterium casei LMG S-19264T (=DSM 44701T), isolated from a smear-ripened cheese.</title>
        <authorList>
            <consortium name="US DOE Joint Genome Institute (JGI-PGF)"/>
            <person name="Walter F."/>
            <person name="Albersmeier A."/>
            <person name="Kalinowski J."/>
            <person name="Ruckert C."/>
        </authorList>
    </citation>
    <scope>NUCLEOTIDE SEQUENCE</scope>
    <source>
        <strain evidence="5">CGMCC 1.12195</strain>
    </source>
</reference>
<gene>
    <name evidence="5" type="ORF">GCM10007415_42590</name>
</gene>
<accession>A0A917MEX7</accession>
<proteinExistence type="predicted"/>
<feature type="domain" description="Thioredoxin" evidence="4">
    <location>
        <begin position="234"/>
        <end position="392"/>
    </location>
</feature>
<feature type="domain" description="Thioredoxin" evidence="4">
    <location>
        <begin position="35"/>
        <end position="200"/>
    </location>
</feature>
<dbReference type="Pfam" id="PF08534">
    <property type="entry name" value="Redoxin"/>
    <property type="match status" value="1"/>
</dbReference>
<dbReference type="InterPro" id="IPR013766">
    <property type="entry name" value="Thioredoxin_domain"/>
</dbReference>
<dbReference type="PANTHER" id="PTHR43640">
    <property type="entry name" value="OS07G0260300 PROTEIN"/>
    <property type="match status" value="1"/>
</dbReference>
<dbReference type="InterPro" id="IPR047262">
    <property type="entry name" value="PRX-like1"/>
</dbReference>
<dbReference type="PROSITE" id="PS51352">
    <property type="entry name" value="THIOREDOXIN_2"/>
    <property type="match status" value="2"/>
</dbReference>
<evidence type="ECO:0000256" key="2">
    <source>
        <dbReference type="ARBA" id="ARBA00022748"/>
    </source>
</evidence>
<keyword evidence="3" id="KW-0676">Redox-active center</keyword>
<dbReference type="EMBL" id="BMER01000006">
    <property type="protein sequence ID" value="GGH01938.1"/>
    <property type="molecule type" value="Genomic_DNA"/>
</dbReference>
<comment type="subcellular location">
    <subcellularLocation>
        <location evidence="1">Cell envelope</location>
    </subcellularLocation>
</comment>
<evidence type="ECO:0000256" key="1">
    <source>
        <dbReference type="ARBA" id="ARBA00004196"/>
    </source>
</evidence>
<dbReference type="CDD" id="cd02969">
    <property type="entry name" value="PRX_like1"/>
    <property type="match status" value="1"/>
</dbReference>
<dbReference type="Gene3D" id="3.40.30.10">
    <property type="entry name" value="Glutaredoxin"/>
    <property type="match status" value="2"/>
</dbReference>
<keyword evidence="2" id="KW-0201">Cytochrome c-type biogenesis</keyword>
<evidence type="ECO:0000259" key="4">
    <source>
        <dbReference type="PROSITE" id="PS51352"/>
    </source>
</evidence>
<dbReference type="SUPFAM" id="SSF52833">
    <property type="entry name" value="Thioredoxin-like"/>
    <property type="match status" value="2"/>
</dbReference>
<dbReference type="GO" id="GO:0017004">
    <property type="term" value="P:cytochrome complex assembly"/>
    <property type="evidence" value="ECO:0007669"/>
    <property type="project" value="UniProtKB-KW"/>
</dbReference>
<keyword evidence="6" id="KW-1185">Reference proteome</keyword>
<dbReference type="GO" id="GO:0030313">
    <property type="term" value="C:cell envelope"/>
    <property type="evidence" value="ECO:0007669"/>
    <property type="project" value="UniProtKB-SubCell"/>
</dbReference>
<comment type="caution">
    <text evidence="5">The sequence shown here is derived from an EMBL/GenBank/DDBJ whole genome shotgun (WGS) entry which is preliminary data.</text>
</comment>
<dbReference type="Proteomes" id="UP000660862">
    <property type="component" value="Unassembled WGS sequence"/>
</dbReference>
<dbReference type="CDD" id="cd02966">
    <property type="entry name" value="TlpA_like_family"/>
    <property type="match status" value="1"/>
</dbReference>
<dbReference type="InterPro" id="IPR017937">
    <property type="entry name" value="Thioredoxin_CS"/>
</dbReference>
<dbReference type="GO" id="GO:0016491">
    <property type="term" value="F:oxidoreductase activity"/>
    <property type="evidence" value="ECO:0007669"/>
    <property type="project" value="InterPro"/>
</dbReference>
<name>A0A917MEX7_9SPHI</name>
<protein>
    <recommendedName>
        <fullName evidence="4">Thioredoxin domain-containing protein</fullName>
    </recommendedName>
</protein>
<dbReference type="InterPro" id="IPR000866">
    <property type="entry name" value="AhpC/TSA"/>
</dbReference>